<feature type="region of interest" description="Disordered" evidence="2">
    <location>
        <begin position="761"/>
        <end position="782"/>
    </location>
</feature>
<dbReference type="InterPro" id="IPR019137">
    <property type="entry name" value="Nck-associated_protein-1"/>
</dbReference>
<dbReference type="EMBL" id="GIBP01000182">
    <property type="protein sequence ID" value="NDV29151.1"/>
    <property type="molecule type" value="Transcribed_RNA"/>
</dbReference>
<reference evidence="3" key="1">
    <citation type="journal article" date="2020" name="J. Eukaryot. Microbiol.">
        <title>De novo Sequencing, Assembly and Annotation of the Transcriptome for the Free-Living Testate Amoeba Arcella intermedia.</title>
        <authorList>
            <person name="Ribeiro G.M."/>
            <person name="Porfirio-Sousa A.L."/>
            <person name="Maurer-Alcala X.X."/>
            <person name="Katz L.A."/>
            <person name="Lahr D.J.G."/>
        </authorList>
    </citation>
    <scope>NUCLEOTIDE SEQUENCE</scope>
</reference>
<proteinExistence type="inferred from homology"/>
<dbReference type="GO" id="GO:0000902">
    <property type="term" value="P:cell morphogenesis"/>
    <property type="evidence" value="ECO:0007669"/>
    <property type="project" value="TreeGrafter"/>
</dbReference>
<dbReference type="AlphaFoldDB" id="A0A6B2KWY4"/>
<evidence type="ECO:0000256" key="2">
    <source>
        <dbReference type="SAM" id="MobiDB-lite"/>
    </source>
</evidence>
<name>A0A6B2KWY4_9EUKA</name>
<sequence length="1144" mass="132657">MLTRLYDMKIYLETSTATYFNDARYVRFNKVLISKYPDISVEKGASELYQRDASSIINDTTPWFNVFVDTVNFLKTALQILNEVAEKTHPIKFSLSPYLFEQFSDLYVVYIQLVLFLPKVDHKKILVVYGICYKIHNNRVDNNYKAVVDLCSLYEKNIWKKIREEFRPFSRHIITGLTEFLTNFPKLRNVHALKQAAVFNILNSATLENYAFSPIYHEIRLTSKMFVWIGYGLLSSVDLTDTFLDLIKVILREGPFLPIFRDTYYYYSKDVKELTKNWKIKDPKSVKESKAFGVNSSGLAHKEIRIYLRHELEILLALIKDTPSLIAPKFEMLLSALSLCKHEIFWFFRHYKEQVKSRSTKAGANYEDNRITSLIFDIFQWNELISDHSDLIREYYIQLLVIVDLPYLQEVHDIVKSTISPEAGLIIEQLIQIISKASPSSTNLEFEQIRQEWYQVQLKFALKQTSILVSKINDVIIKVNQILFRTRVVDNFPLVVSETLSLRELWYFKDKLDEAFKHSIVDGPDQPTHCVTYLSLLGQFPENATSYFPEEQEKIGKEVVALGENYLVCVIERIRELLNSISSHYIQFGNQCLPQNAIFSLSSKHEEFASLTVKQIPPPEPASESAFRERGTWRALQLYERNLVQLCLSLNEYQAFIIYNHEFRPAEYLAEAIQLWLRKYCHKVLYNTTKGAKSLQPPAVFTRQIHAFVSVLKNLEDLIGMDMKNLITNVLLSEMTSSDLGPSDRGFDWIKKEALKEEPVLDEKSKAKTHNEEGKKGHPDELKVNQPQTVLDMIVQWYATFVTTNLAKGTKCEEPYSPVRNGFVLKRIGVGKPEAYCDLVELGKLCELIGPSGVKQIDREILKWFIPKMRELETILKASQADLEKLKDQYMDESCYPTMYRAFKARIGDFDRFIDKSIAIGNVLHFRRLLHAALEGVEKQKIPYLFSMVETAFNQYPRNFWMEQSLLPMDTLAMDLGIDVGLSDHELKNALLPFVQKDKDVWATLPAMYAVSFMISSHWKEAVWNRALGIHENNIHVLAYTIPLLIIQFTSITQSSRNLNDIIEILDNFLKMSAVFLLRTAKRRYDKQKDKDIPVPKDLASVLIFLDLFVENCSLVSRSTLEEIVPYTMLRSMWKEIYAGEMKA</sequence>
<dbReference type="GO" id="GO:0030031">
    <property type="term" value="P:cell projection assembly"/>
    <property type="evidence" value="ECO:0007669"/>
    <property type="project" value="TreeGrafter"/>
</dbReference>
<accession>A0A6B2KWY4</accession>
<organism evidence="3">
    <name type="scientific">Arcella intermedia</name>
    <dbReference type="NCBI Taxonomy" id="1963864"/>
    <lineage>
        <taxon>Eukaryota</taxon>
        <taxon>Amoebozoa</taxon>
        <taxon>Tubulinea</taxon>
        <taxon>Elardia</taxon>
        <taxon>Arcellinida</taxon>
        <taxon>Sphaerothecina</taxon>
        <taxon>Arcellidae</taxon>
        <taxon>Arcella</taxon>
    </lineage>
</organism>
<evidence type="ECO:0008006" key="4">
    <source>
        <dbReference type="Google" id="ProtNLM"/>
    </source>
</evidence>
<dbReference type="Pfam" id="PF09735">
    <property type="entry name" value="Nckap1"/>
    <property type="match status" value="1"/>
</dbReference>
<protein>
    <recommendedName>
        <fullName evidence="4">CYRIA/CYRIB Rac1 binding domain-containing protein</fullName>
    </recommendedName>
</protein>
<dbReference type="PANTHER" id="PTHR12093">
    <property type="entry name" value="NCK-ASSOCIATED PROTEIN 1"/>
    <property type="match status" value="1"/>
</dbReference>
<dbReference type="GO" id="GO:0016477">
    <property type="term" value="P:cell migration"/>
    <property type="evidence" value="ECO:0007669"/>
    <property type="project" value="TreeGrafter"/>
</dbReference>
<dbReference type="GO" id="GO:0031209">
    <property type="term" value="C:SCAR complex"/>
    <property type="evidence" value="ECO:0007669"/>
    <property type="project" value="TreeGrafter"/>
</dbReference>
<evidence type="ECO:0000313" key="3">
    <source>
        <dbReference type="EMBL" id="NDV29151.1"/>
    </source>
</evidence>
<evidence type="ECO:0000256" key="1">
    <source>
        <dbReference type="ARBA" id="ARBA00037947"/>
    </source>
</evidence>
<dbReference type="PANTHER" id="PTHR12093:SF10">
    <property type="entry name" value="MEMBRANE-ASSOCIATED PROTEIN HEM"/>
    <property type="match status" value="1"/>
</dbReference>
<comment type="similarity">
    <text evidence="1">Belongs to the HEM-1/HEM-2 family.</text>
</comment>
<dbReference type="GO" id="GO:0030866">
    <property type="term" value="P:cortical actin cytoskeleton organization"/>
    <property type="evidence" value="ECO:0007669"/>
    <property type="project" value="TreeGrafter"/>
</dbReference>